<keyword evidence="2" id="KW-1133">Transmembrane helix</keyword>
<dbReference type="Gene3D" id="1.20.1310.20">
    <property type="entry name" value="Duffy-antigen binding domain"/>
    <property type="match status" value="1"/>
</dbReference>
<feature type="compositionally biased region" description="Gly residues" evidence="1">
    <location>
        <begin position="363"/>
        <end position="373"/>
    </location>
</feature>
<sequence length="450" mass="51074">VPPRRRQFCFTNIRTLYHKIKDENTFKEYLLHDAYNEAKELSGYYGNDHKKLLDAMKYSFADIGDIVKGKDMLYDGISENIQKIVDRINQTKTSSEQTITRETLWETNKTKVWNVMMCNYKGDDKEEHCENYDTIDKTDQFLRWLTEWAQLFCKEKLTLAKTVVDECLQKLENDKATEISKIKDKECQQLLKKYKDWYVKRKPQWDDLQKAYKTYKKNNGSSGSQQLPSEADAQQYVTSKCEKCDCNYSDLQKISEYQEKKKAQELLKELTKIAKTDSIDRINLLDAINNLVKNIKTKAPIVANRLYPNAENAVQTILKNVLETTLEVAAQVYQTEKEIREEKKKKQEASQVPAPSQPPAVGQGSGVPGGGGPAATPQVAAGGKAPLKASVPTGEPPSHSDLTSDILISTISPIGLTVALGSIALLYYLKVTKTYICIYVGIYTCGYIYM</sequence>
<dbReference type="EMBL" id="KP167137">
    <property type="protein sequence ID" value="ALD49143.1"/>
    <property type="molecule type" value="Genomic_DNA"/>
</dbReference>
<dbReference type="InterPro" id="IPR042202">
    <property type="entry name" value="Duffy-ag-bd_sf"/>
</dbReference>
<evidence type="ECO:0000256" key="1">
    <source>
        <dbReference type="SAM" id="MobiDB-lite"/>
    </source>
</evidence>
<evidence type="ECO:0000313" key="4">
    <source>
        <dbReference type="EMBL" id="ALD49143.1"/>
    </source>
</evidence>
<dbReference type="InterPro" id="IPR008602">
    <property type="entry name" value="Duffy-antigen-binding"/>
</dbReference>
<feature type="transmembrane region" description="Helical" evidence="2">
    <location>
        <begin position="406"/>
        <end position="429"/>
    </location>
</feature>
<dbReference type="Gene3D" id="1.20.58.830">
    <property type="match status" value="1"/>
</dbReference>
<dbReference type="SUPFAM" id="SSF140924">
    <property type="entry name" value="Duffy binding domain-like"/>
    <property type="match status" value="1"/>
</dbReference>
<dbReference type="GO" id="GO:0016020">
    <property type="term" value="C:membrane"/>
    <property type="evidence" value="ECO:0007669"/>
    <property type="project" value="InterPro"/>
</dbReference>
<dbReference type="AlphaFoldDB" id="A0A0N7E5Z2"/>
<gene>
    <name evidence="4" type="primary">var</name>
</gene>
<dbReference type="VEuPathDB" id="PlasmoDB:PGABG01_0410500"/>
<organism evidence="4">
    <name type="scientific">Plasmodium gaboni</name>
    <dbReference type="NCBI Taxonomy" id="647221"/>
    <lineage>
        <taxon>Eukaryota</taxon>
        <taxon>Sar</taxon>
        <taxon>Alveolata</taxon>
        <taxon>Apicomplexa</taxon>
        <taxon>Aconoidasida</taxon>
        <taxon>Haemosporida</taxon>
        <taxon>Plasmodiidae</taxon>
        <taxon>Plasmodium</taxon>
        <taxon>Plasmodium (Laverania)</taxon>
    </lineage>
</organism>
<feature type="compositionally biased region" description="Low complexity" evidence="1">
    <location>
        <begin position="349"/>
        <end position="362"/>
    </location>
</feature>
<keyword evidence="2" id="KW-0472">Membrane</keyword>
<keyword evidence="2" id="KW-0812">Transmembrane</keyword>
<evidence type="ECO:0000256" key="2">
    <source>
        <dbReference type="SAM" id="Phobius"/>
    </source>
</evidence>
<reference evidence="4" key="1">
    <citation type="journal article" date="2015" name="Nat. Commun.">
        <title>Ape parasite origins of human malaria virulence genes.</title>
        <authorList>
            <person name="Larremore D.B."/>
            <person name="Sundararaman S.A."/>
            <person name="Liu W."/>
            <person name="Proto W.R."/>
            <person name="Clauset A."/>
            <person name="Loy D.E."/>
            <person name="Speede S."/>
            <person name="Plenderleith L.J."/>
            <person name="Sharp P.M."/>
            <person name="Hahn B.H."/>
            <person name="Rayner J.C."/>
            <person name="Buckee C.O."/>
        </authorList>
    </citation>
    <scope>NUCLEOTIDE SEQUENCE</scope>
    <source>
        <strain evidence="4">SYpte37_Contig_13316</strain>
    </source>
</reference>
<feature type="non-terminal residue" evidence="4">
    <location>
        <position position="1"/>
    </location>
</feature>
<protein>
    <submittedName>
        <fullName evidence="4">Erythrocyte membrane protein 1</fullName>
    </submittedName>
</protein>
<feature type="domain" description="Duffy-antigen binding" evidence="3">
    <location>
        <begin position="1"/>
        <end position="143"/>
    </location>
</feature>
<dbReference type="GO" id="GO:0046789">
    <property type="term" value="F:host cell surface receptor binding"/>
    <property type="evidence" value="ECO:0007669"/>
    <property type="project" value="InterPro"/>
</dbReference>
<evidence type="ECO:0000259" key="3">
    <source>
        <dbReference type="Pfam" id="PF05424"/>
    </source>
</evidence>
<accession>A0A0N7E5Z2</accession>
<proteinExistence type="predicted"/>
<dbReference type="VEuPathDB" id="PlasmoDB:PGSY75_0039700"/>
<feature type="region of interest" description="Disordered" evidence="1">
    <location>
        <begin position="341"/>
        <end position="380"/>
    </location>
</feature>
<name>A0A0N7E5Z2_9APIC</name>
<dbReference type="Pfam" id="PF05424">
    <property type="entry name" value="Duffy_binding"/>
    <property type="match status" value="1"/>
</dbReference>